<dbReference type="Proteomes" id="UP000593564">
    <property type="component" value="Unassembled WGS sequence"/>
</dbReference>
<keyword evidence="11" id="KW-1185">Reference proteome</keyword>
<keyword evidence="8" id="KW-0732">Signal</keyword>
<keyword evidence="2 7" id="KW-0812">Transmembrane</keyword>
<feature type="signal peptide" evidence="8">
    <location>
        <begin position="1"/>
        <end position="25"/>
    </location>
</feature>
<dbReference type="Pfam" id="PF13664">
    <property type="entry name" value="DUF4149"/>
    <property type="match status" value="1"/>
</dbReference>
<sequence length="499" mass="54743">MMNALALCLVLISLVTAPTPSPVKGNNPTKEEDVIVKEGHRVVVVEFDKQDGNTKVSISPHESQYQPHLSESHGQGQSPRELVCNALGNCKHKVATALGKTKVMVSDKAHDVEEQAAETVSDALGKANEAVSHKTSQISDKAREVEQAAKEAVGEVSAKAKEAVSDKARRVEGGVKEMAAKAKGGAHNVFESAKEQAKEKVPAQQGGEMAEQATETVKSGAKRLKEEGERELNEILQQAHEVGEKAEQAKETVKTGAKKVKEGGEKEMNNILWRGREVSHDVLIYLQSMMSVVHLLGFATAYGMCMWVTFLSSYVLAGALPRQQFSVVQSKIYPVYFRTMAYSILVALLGHLLGKRKRLLLFSVAEMFVVYHLVASLVMILVNLLYLEPRAAKVMIERMKIEKEEGRVSLNINTSSKAADRVVEPTVKPARGADITSTPPSMTRMPERAEQEVVKSRVVVLNARLKKLNTYSSFLNALTLMVLSWHLVYLSQLLYAAAC</sequence>
<feature type="domain" description="TMEM205-like" evidence="9">
    <location>
        <begin position="296"/>
        <end position="399"/>
    </location>
</feature>
<dbReference type="PANTHER" id="PTHR47652:SF3">
    <property type="entry name" value="MITOCHONDRIAL IMPORT INNER MEMBRANE TRANSLOCASE SUBUNIT TIM44"/>
    <property type="match status" value="1"/>
</dbReference>
<keyword evidence="4 7" id="KW-0472">Membrane</keyword>
<dbReference type="InterPro" id="IPR025423">
    <property type="entry name" value="TMEM205-like"/>
</dbReference>
<dbReference type="Gene3D" id="1.20.120.20">
    <property type="entry name" value="Apolipoprotein"/>
    <property type="match status" value="1"/>
</dbReference>
<organism evidence="10 11">
    <name type="scientific">Camellia sinensis</name>
    <name type="common">Tea plant</name>
    <name type="synonym">Thea sinensis</name>
    <dbReference type="NCBI Taxonomy" id="4442"/>
    <lineage>
        <taxon>Eukaryota</taxon>
        <taxon>Viridiplantae</taxon>
        <taxon>Streptophyta</taxon>
        <taxon>Embryophyta</taxon>
        <taxon>Tracheophyta</taxon>
        <taxon>Spermatophyta</taxon>
        <taxon>Magnoliopsida</taxon>
        <taxon>eudicotyledons</taxon>
        <taxon>Gunneridae</taxon>
        <taxon>Pentapetalae</taxon>
        <taxon>asterids</taxon>
        <taxon>Ericales</taxon>
        <taxon>Theaceae</taxon>
        <taxon>Camellia</taxon>
    </lineage>
</organism>
<evidence type="ECO:0000313" key="11">
    <source>
        <dbReference type="Proteomes" id="UP000593564"/>
    </source>
</evidence>
<protein>
    <recommendedName>
        <fullName evidence="9">TMEM205-like domain-containing protein</fullName>
    </recommendedName>
</protein>
<evidence type="ECO:0000256" key="8">
    <source>
        <dbReference type="SAM" id="SignalP"/>
    </source>
</evidence>
<evidence type="ECO:0000256" key="6">
    <source>
        <dbReference type="SAM" id="MobiDB-lite"/>
    </source>
</evidence>
<gene>
    <name evidence="10" type="ORF">HYC85_019794</name>
</gene>
<dbReference type="GO" id="GO:0016020">
    <property type="term" value="C:membrane"/>
    <property type="evidence" value="ECO:0007669"/>
    <property type="project" value="UniProtKB-SubCell"/>
</dbReference>
<evidence type="ECO:0000256" key="3">
    <source>
        <dbReference type="ARBA" id="ARBA00022989"/>
    </source>
</evidence>
<dbReference type="AlphaFoldDB" id="A0A7J7GMY7"/>
<reference evidence="11" key="1">
    <citation type="journal article" date="2020" name="Nat. Commun.">
        <title>Genome assembly of wild tea tree DASZ reveals pedigree and selection history of tea varieties.</title>
        <authorList>
            <person name="Zhang W."/>
            <person name="Zhang Y."/>
            <person name="Qiu H."/>
            <person name="Guo Y."/>
            <person name="Wan H."/>
            <person name="Zhang X."/>
            <person name="Scossa F."/>
            <person name="Alseekh S."/>
            <person name="Zhang Q."/>
            <person name="Wang P."/>
            <person name="Xu L."/>
            <person name="Schmidt M.H."/>
            <person name="Jia X."/>
            <person name="Li D."/>
            <person name="Zhu A."/>
            <person name="Guo F."/>
            <person name="Chen W."/>
            <person name="Ni D."/>
            <person name="Usadel B."/>
            <person name="Fernie A.R."/>
            <person name="Wen W."/>
        </authorList>
    </citation>
    <scope>NUCLEOTIDE SEQUENCE [LARGE SCALE GENOMIC DNA]</scope>
    <source>
        <strain evidence="11">cv. G240</strain>
    </source>
</reference>
<name>A0A7J7GMY7_CAMSI</name>
<feature type="chain" id="PRO_5029687227" description="TMEM205-like domain-containing protein" evidence="8">
    <location>
        <begin position="26"/>
        <end position="499"/>
    </location>
</feature>
<evidence type="ECO:0000256" key="7">
    <source>
        <dbReference type="SAM" id="Phobius"/>
    </source>
</evidence>
<keyword evidence="3 7" id="KW-1133">Transmembrane helix</keyword>
<feature type="transmembrane region" description="Helical" evidence="7">
    <location>
        <begin position="474"/>
        <end position="498"/>
    </location>
</feature>
<dbReference type="EMBL" id="JACBKZ010000009">
    <property type="protein sequence ID" value="KAF5942152.1"/>
    <property type="molecule type" value="Genomic_DNA"/>
</dbReference>
<comment type="caution">
    <text evidence="10">The sequence shown here is derived from an EMBL/GenBank/DDBJ whole genome shotgun (WGS) entry which is preliminary data.</text>
</comment>
<feature type="coiled-coil region" evidence="5">
    <location>
        <begin position="218"/>
        <end position="252"/>
    </location>
</feature>
<feature type="transmembrane region" description="Helical" evidence="7">
    <location>
        <begin position="332"/>
        <end position="353"/>
    </location>
</feature>
<comment type="subcellular location">
    <subcellularLocation>
        <location evidence="1">Membrane</location>
    </subcellularLocation>
</comment>
<evidence type="ECO:0000256" key="5">
    <source>
        <dbReference type="SAM" id="Coils"/>
    </source>
</evidence>
<feature type="transmembrane region" description="Helical" evidence="7">
    <location>
        <begin position="295"/>
        <end position="320"/>
    </location>
</feature>
<evidence type="ECO:0000256" key="2">
    <source>
        <dbReference type="ARBA" id="ARBA00022692"/>
    </source>
</evidence>
<reference evidence="10 11" key="2">
    <citation type="submission" date="2020-07" db="EMBL/GenBank/DDBJ databases">
        <title>Genome assembly of wild tea tree DASZ reveals pedigree and selection history of tea varieties.</title>
        <authorList>
            <person name="Zhang W."/>
        </authorList>
    </citation>
    <scope>NUCLEOTIDE SEQUENCE [LARGE SCALE GENOMIC DNA]</scope>
    <source>
        <strain evidence="11">cv. G240</strain>
        <tissue evidence="10">Leaf</tissue>
    </source>
</reference>
<feature type="region of interest" description="Disordered" evidence="6">
    <location>
        <begin position="53"/>
        <end position="78"/>
    </location>
</feature>
<evidence type="ECO:0000313" key="10">
    <source>
        <dbReference type="EMBL" id="KAF5942152.1"/>
    </source>
</evidence>
<keyword evidence="5" id="KW-0175">Coiled coil</keyword>
<proteinExistence type="predicted"/>
<accession>A0A7J7GMY7</accession>
<evidence type="ECO:0000256" key="4">
    <source>
        <dbReference type="ARBA" id="ARBA00023136"/>
    </source>
</evidence>
<feature type="transmembrane region" description="Helical" evidence="7">
    <location>
        <begin position="359"/>
        <end position="386"/>
    </location>
</feature>
<evidence type="ECO:0000259" key="9">
    <source>
        <dbReference type="Pfam" id="PF13664"/>
    </source>
</evidence>
<dbReference type="PANTHER" id="PTHR47652">
    <property type="entry name" value="MITOCHONDRIAL IMPORT INNER MEMBRANE TRANSLOCASE SUBUNIT TIM44"/>
    <property type="match status" value="1"/>
</dbReference>
<evidence type="ECO:0000256" key="1">
    <source>
        <dbReference type="ARBA" id="ARBA00004370"/>
    </source>
</evidence>